<evidence type="ECO:0000313" key="2">
    <source>
        <dbReference type="Proteomes" id="UP000183810"/>
    </source>
</evidence>
<protein>
    <submittedName>
        <fullName evidence="1">Uncharacterized protein</fullName>
    </submittedName>
</protein>
<dbReference type="Proteomes" id="UP000183810">
    <property type="component" value="Chromosome"/>
</dbReference>
<sequence>MQFREQWRLVIGRNDGVGGLIEVKALEEGLVEQAADVVGTTLVHRVWVHQKVEAAAQDISPGGEFGAGVSQSELEAVFLDGDIAKFGADLVAGQGAVGEGINEPVFLRIKIADTPSQTGVEFLGGGVFVAQGVI</sequence>
<proteinExistence type="predicted"/>
<keyword evidence="2" id="KW-1185">Reference proteome</keyword>
<dbReference type="EMBL" id="CP018082">
    <property type="protein sequence ID" value="APE33890.1"/>
    <property type="molecule type" value="Genomic_DNA"/>
</dbReference>
<name>A0A1J0VPF1_9NOCA</name>
<dbReference type="AlphaFoldDB" id="A0A1J0VPF1"/>
<reference evidence="1" key="1">
    <citation type="submission" date="2016-11" db="EMBL/GenBank/DDBJ databases">
        <authorList>
            <person name="Jaros S."/>
            <person name="Januszkiewicz K."/>
            <person name="Wedrychowicz H."/>
        </authorList>
    </citation>
    <scope>NUCLEOTIDE SEQUENCE [LARGE SCALE GENOMIC DNA]</scope>
    <source>
        <strain evidence="1">Y48</strain>
    </source>
</reference>
<organism evidence="1 2">
    <name type="scientific">Nocardia mangyaensis</name>
    <dbReference type="NCBI Taxonomy" id="2213200"/>
    <lineage>
        <taxon>Bacteria</taxon>
        <taxon>Bacillati</taxon>
        <taxon>Actinomycetota</taxon>
        <taxon>Actinomycetes</taxon>
        <taxon>Mycobacteriales</taxon>
        <taxon>Nocardiaceae</taxon>
        <taxon>Nocardia</taxon>
    </lineage>
</organism>
<gene>
    <name evidence="1" type="ORF">BOX37_07805</name>
</gene>
<evidence type="ECO:0000313" key="1">
    <source>
        <dbReference type="EMBL" id="APE33890.1"/>
    </source>
</evidence>
<dbReference type="RefSeq" id="WP_156910323.1">
    <property type="nucleotide sequence ID" value="NZ_CP018082.1"/>
</dbReference>
<accession>A0A1J0VPF1</accession>
<dbReference type="KEGG" id="nsl:BOX37_07805"/>